<dbReference type="EMBL" id="WWNE01000018">
    <property type="protein sequence ID" value="NBG67272.1"/>
    <property type="molecule type" value="Genomic_DNA"/>
</dbReference>
<dbReference type="RefSeq" id="WP_160634225.1">
    <property type="nucleotide sequence ID" value="NZ_WWNE01000018.1"/>
</dbReference>
<evidence type="ECO:0000313" key="3">
    <source>
        <dbReference type="Proteomes" id="UP000470771"/>
    </source>
</evidence>
<keyword evidence="1" id="KW-0472">Membrane</keyword>
<reference evidence="2 3" key="1">
    <citation type="submission" date="2019-12" db="EMBL/GenBank/DDBJ databases">
        <authorList>
            <person name="Zhao J."/>
        </authorList>
    </citation>
    <scope>NUCLEOTIDE SEQUENCE [LARGE SCALE GENOMIC DNA]</scope>
    <source>
        <strain evidence="2 3">S-15</strain>
    </source>
</reference>
<feature type="transmembrane region" description="Helical" evidence="1">
    <location>
        <begin position="6"/>
        <end position="30"/>
    </location>
</feature>
<proteinExistence type="predicted"/>
<keyword evidence="1" id="KW-1133">Transmembrane helix</keyword>
<evidence type="ECO:0000256" key="1">
    <source>
        <dbReference type="SAM" id="Phobius"/>
    </source>
</evidence>
<name>A0A6N9NN10_9FLAO</name>
<evidence type="ECO:0000313" key="2">
    <source>
        <dbReference type="EMBL" id="NBG67272.1"/>
    </source>
</evidence>
<keyword evidence="3" id="KW-1185">Reference proteome</keyword>
<gene>
    <name evidence="2" type="ORF">GQN54_14175</name>
</gene>
<comment type="caution">
    <text evidence="2">The sequence shown here is derived from an EMBL/GenBank/DDBJ whole genome shotgun (WGS) entry which is preliminary data.</text>
</comment>
<protein>
    <submittedName>
        <fullName evidence="2">Uncharacterized protein</fullName>
    </submittedName>
</protein>
<organism evidence="2 3">
    <name type="scientific">Acidiluteibacter ferrifornacis</name>
    <dbReference type="NCBI Taxonomy" id="2692424"/>
    <lineage>
        <taxon>Bacteria</taxon>
        <taxon>Pseudomonadati</taxon>
        <taxon>Bacteroidota</taxon>
        <taxon>Flavobacteriia</taxon>
        <taxon>Flavobacteriales</taxon>
        <taxon>Cryomorphaceae</taxon>
        <taxon>Acidiluteibacter</taxon>
    </lineage>
</organism>
<dbReference type="Proteomes" id="UP000470771">
    <property type="component" value="Unassembled WGS sequence"/>
</dbReference>
<sequence length="147" mass="16530">MKKTFLKIAIGIGSIFALLVIILAVHIYLVTPEPEKNPTRGWQLSRIDINEELPLSDNHVKEINNSFKSVEGVERVVINKEHGTVVFAYFPKEFSAMSIYNNFSTKTGLNTALFTPSKEQLAASCPVIDKNSISYKMGSFFQNIFQN</sequence>
<dbReference type="AlphaFoldDB" id="A0A6N9NN10"/>
<accession>A0A6N9NN10</accession>
<keyword evidence="1" id="KW-0812">Transmembrane</keyword>